<evidence type="ECO:0000256" key="7">
    <source>
        <dbReference type="ARBA" id="ARBA00023242"/>
    </source>
</evidence>
<keyword evidence="7" id="KW-0539">Nucleus</keyword>
<dbReference type="AlphaFoldDB" id="A0A7S3PFC9"/>
<dbReference type="Pfam" id="PF10225">
    <property type="entry name" value="NEMP"/>
    <property type="match status" value="1"/>
</dbReference>
<name>A0A7S3PFC9_9STRA</name>
<proteinExistence type="inferred from homology"/>
<reference evidence="9" key="1">
    <citation type="submission" date="2021-01" db="EMBL/GenBank/DDBJ databases">
        <authorList>
            <person name="Corre E."/>
            <person name="Pelletier E."/>
            <person name="Niang G."/>
            <person name="Scheremetjew M."/>
            <person name="Finn R."/>
            <person name="Kale V."/>
            <person name="Holt S."/>
            <person name="Cochrane G."/>
            <person name="Meng A."/>
            <person name="Brown T."/>
            <person name="Cohen L."/>
        </authorList>
    </citation>
    <scope>NUCLEOTIDE SEQUENCE</scope>
    <source>
        <strain evidence="9">GSBS06</strain>
    </source>
</reference>
<evidence type="ECO:0000256" key="2">
    <source>
        <dbReference type="ARBA" id="ARBA00005748"/>
    </source>
</evidence>
<gene>
    <name evidence="9" type="ORF">ASTO00021_LOCUS3055</name>
</gene>
<evidence type="ECO:0000256" key="4">
    <source>
        <dbReference type="ARBA" id="ARBA00022729"/>
    </source>
</evidence>
<evidence type="ECO:0000256" key="3">
    <source>
        <dbReference type="ARBA" id="ARBA00022692"/>
    </source>
</evidence>
<protein>
    <submittedName>
        <fullName evidence="9">Uncharacterized protein</fullName>
    </submittedName>
</protein>
<keyword evidence="6 8" id="KW-0472">Membrane</keyword>
<sequence>MAATFQSATLWALHSFKSWWLDLVADHIEYVILYLTTTALISFAITHYLLRGPDGVKVGAGLHDIVRWSIRLLGLCSLFNSSRSLIFSMTIVVFVISFGYMRKSIQLRLVLPDLKANFCIDFFTTKPVVMEENYLADHRFLSENEYR</sequence>
<comment type="similarity">
    <text evidence="2">Belongs to the NEMP family.</text>
</comment>
<dbReference type="EMBL" id="HBIN01004345">
    <property type="protein sequence ID" value="CAE0432737.1"/>
    <property type="molecule type" value="Transcribed_RNA"/>
</dbReference>
<evidence type="ECO:0000313" key="9">
    <source>
        <dbReference type="EMBL" id="CAE0432737.1"/>
    </source>
</evidence>
<dbReference type="InterPro" id="IPR019358">
    <property type="entry name" value="NEMP_fam"/>
</dbReference>
<comment type="subcellular location">
    <subcellularLocation>
        <location evidence="1">Nucleus inner membrane</location>
        <topology evidence="1">Multi-pass membrane protein</topology>
        <orientation evidence="1">Nucleoplasmic side</orientation>
    </subcellularLocation>
</comment>
<keyword evidence="3 8" id="KW-0812">Transmembrane</keyword>
<evidence type="ECO:0000256" key="6">
    <source>
        <dbReference type="ARBA" id="ARBA00023136"/>
    </source>
</evidence>
<accession>A0A7S3PFC9</accession>
<evidence type="ECO:0000256" key="5">
    <source>
        <dbReference type="ARBA" id="ARBA00022989"/>
    </source>
</evidence>
<keyword evidence="5 8" id="KW-1133">Transmembrane helix</keyword>
<evidence type="ECO:0000256" key="1">
    <source>
        <dbReference type="ARBA" id="ARBA00004575"/>
    </source>
</evidence>
<dbReference type="GO" id="GO:0005637">
    <property type="term" value="C:nuclear inner membrane"/>
    <property type="evidence" value="ECO:0007669"/>
    <property type="project" value="UniProtKB-SubCell"/>
</dbReference>
<feature type="transmembrane region" description="Helical" evidence="8">
    <location>
        <begin position="84"/>
        <end position="101"/>
    </location>
</feature>
<feature type="transmembrane region" description="Helical" evidence="8">
    <location>
        <begin position="31"/>
        <end position="50"/>
    </location>
</feature>
<evidence type="ECO:0000256" key="8">
    <source>
        <dbReference type="SAM" id="Phobius"/>
    </source>
</evidence>
<organism evidence="9">
    <name type="scientific">Aplanochytrium stocchinoi</name>
    <dbReference type="NCBI Taxonomy" id="215587"/>
    <lineage>
        <taxon>Eukaryota</taxon>
        <taxon>Sar</taxon>
        <taxon>Stramenopiles</taxon>
        <taxon>Bigyra</taxon>
        <taxon>Labyrinthulomycetes</taxon>
        <taxon>Thraustochytrida</taxon>
        <taxon>Thraustochytriidae</taxon>
        <taxon>Aplanochytrium</taxon>
    </lineage>
</organism>
<keyword evidence="4" id="KW-0732">Signal</keyword>